<name>A0A6C0G1K0_9BACL</name>
<evidence type="ECO:0000313" key="8">
    <source>
        <dbReference type="Proteomes" id="UP000476064"/>
    </source>
</evidence>
<keyword evidence="8" id="KW-1185">Reference proteome</keyword>
<dbReference type="Gene3D" id="3.30.1220.10">
    <property type="entry name" value="CobW-like, C-terminal domain"/>
    <property type="match status" value="1"/>
</dbReference>
<dbReference type="SUPFAM" id="SSF52540">
    <property type="entry name" value="P-loop containing nucleoside triphosphate hydrolases"/>
    <property type="match status" value="1"/>
</dbReference>
<evidence type="ECO:0000259" key="6">
    <source>
        <dbReference type="SMART" id="SM00833"/>
    </source>
</evidence>
<evidence type="ECO:0000256" key="5">
    <source>
        <dbReference type="ARBA" id="ARBA00049117"/>
    </source>
</evidence>
<evidence type="ECO:0000256" key="1">
    <source>
        <dbReference type="ARBA" id="ARBA00022741"/>
    </source>
</evidence>
<dbReference type="Pfam" id="PF02492">
    <property type="entry name" value="cobW"/>
    <property type="match status" value="1"/>
</dbReference>
<dbReference type="SMART" id="SM00833">
    <property type="entry name" value="CobW_C"/>
    <property type="match status" value="1"/>
</dbReference>
<keyword evidence="1" id="KW-0547">Nucleotide-binding</keyword>
<protein>
    <submittedName>
        <fullName evidence="7">GTP-binding protein</fullName>
    </submittedName>
</protein>
<dbReference type="AlphaFoldDB" id="A0A6C0G1K0"/>
<keyword evidence="2" id="KW-0378">Hydrolase</keyword>
<dbReference type="InterPro" id="IPR051927">
    <property type="entry name" value="Zn_Chap_cDPG_Synth"/>
</dbReference>
<dbReference type="PANTHER" id="PTHR43603">
    <property type="entry name" value="COBW DOMAIN-CONTAINING PROTEIN DDB_G0274527"/>
    <property type="match status" value="1"/>
</dbReference>
<dbReference type="PANTHER" id="PTHR43603:SF3">
    <property type="entry name" value="ZINC CHAPERONE YCIC"/>
    <property type="match status" value="1"/>
</dbReference>
<dbReference type="CDD" id="cd03112">
    <property type="entry name" value="CobW-like"/>
    <property type="match status" value="1"/>
</dbReference>
<dbReference type="GO" id="GO:0000166">
    <property type="term" value="F:nucleotide binding"/>
    <property type="evidence" value="ECO:0007669"/>
    <property type="project" value="UniProtKB-KW"/>
</dbReference>
<proteinExistence type="inferred from homology"/>
<dbReference type="RefSeq" id="WP_162357528.1">
    <property type="nucleotide sequence ID" value="NZ_CP048209.1"/>
</dbReference>
<evidence type="ECO:0000256" key="2">
    <source>
        <dbReference type="ARBA" id="ARBA00022801"/>
    </source>
</evidence>
<evidence type="ECO:0000313" key="7">
    <source>
        <dbReference type="EMBL" id="QHT61089.1"/>
    </source>
</evidence>
<dbReference type="InterPro" id="IPR027417">
    <property type="entry name" value="P-loop_NTPase"/>
</dbReference>
<dbReference type="EMBL" id="CP048209">
    <property type="protein sequence ID" value="QHT61089.1"/>
    <property type="molecule type" value="Genomic_DNA"/>
</dbReference>
<keyword evidence="3" id="KW-0143">Chaperone</keyword>
<dbReference type="Proteomes" id="UP000476064">
    <property type="component" value="Chromosome"/>
</dbReference>
<sequence length="407" mass="46027">MNEFIAKAKIPVAVLSGYLGAGKTTILNHVLNNREGLRVAVIVNDLSEVNVDADLIREGNGLSHTNEKLVEMSNGCICCTLREDLLREVEKLAKENRFDYILIESTGIGEPVPVAQTFTYLDEDAGINLSELCRLDCMVTVVDAYRFWHDFASGETLLERNQATDEQDTRDVVDLLISQIEFCDVLVLNKCDMVADQDLNRLEAILRKLQPRAKFIRSVKGNVSPAEILNTNLFDFDAASESPGWLQELSNPVHVPETEEYGISSFVFEGKRPFHPERLMAWMTEWPEEVVRAKGIVWLASRNDFGQNFSQAGPSIQFGDAGYWVAALPDEEREQAFMEDCDLMTNWDPQFGDRASRIVLIGIDMDRCRIEEDLNHCLLTDKEMELDWSSFTDPFPRQAEAFTEALA</sequence>
<evidence type="ECO:0000256" key="4">
    <source>
        <dbReference type="ARBA" id="ARBA00034320"/>
    </source>
</evidence>
<comment type="catalytic activity">
    <reaction evidence="5">
        <text>GTP + H2O = GDP + phosphate + H(+)</text>
        <dbReference type="Rhea" id="RHEA:19669"/>
        <dbReference type="ChEBI" id="CHEBI:15377"/>
        <dbReference type="ChEBI" id="CHEBI:15378"/>
        <dbReference type="ChEBI" id="CHEBI:37565"/>
        <dbReference type="ChEBI" id="CHEBI:43474"/>
        <dbReference type="ChEBI" id="CHEBI:58189"/>
    </reaction>
    <physiologicalReaction direction="left-to-right" evidence="5">
        <dbReference type="Rhea" id="RHEA:19670"/>
    </physiologicalReaction>
</comment>
<dbReference type="KEGG" id="plyc:GXP70_14760"/>
<organism evidence="7 8">
    <name type="scientific">Paenibacillus lycopersici</name>
    <dbReference type="NCBI Taxonomy" id="2704462"/>
    <lineage>
        <taxon>Bacteria</taxon>
        <taxon>Bacillati</taxon>
        <taxon>Bacillota</taxon>
        <taxon>Bacilli</taxon>
        <taxon>Bacillales</taxon>
        <taxon>Paenibacillaceae</taxon>
        <taxon>Paenibacillus</taxon>
    </lineage>
</organism>
<dbReference type="InterPro" id="IPR011629">
    <property type="entry name" value="CobW-like_C"/>
</dbReference>
<accession>A0A6C0G1K0</accession>
<evidence type="ECO:0000256" key="3">
    <source>
        <dbReference type="ARBA" id="ARBA00023186"/>
    </source>
</evidence>
<comment type="similarity">
    <text evidence="4">Belongs to the SIMIBI class G3E GTPase family. ZNG1 subfamily.</text>
</comment>
<dbReference type="InterPro" id="IPR003495">
    <property type="entry name" value="CobW/HypB/UreG_nucleotide-bd"/>
</dbReference>
<gene>
    <name evidence="7" type="ORF">GXP70_14760</name>
</gene>
<dbReference type="Gene3D" id="3.40.50.300">
    <property type="entry name" value="P-loop containing nucleotide triphosphate hydrolases"/>
    <property type="match status" value="1"/>
</dbReference>
<dbReference type="InterPro" id="IPR036627">
    <property type="entry name" value="CobW-likC_sf"/>
</dbReference>
<feature type="domain" description="CobW C-terminal" evidence="6">
    <location>
        <begin position="263"/>
        <end position="378"/>
    </location>
</feature>
<dbReference type="Pfam" id="PF07683">
    <property type="entry name" value="CobW_C"/>
    <property type="match status" value="1"/>
</dbReference>
<dbReference type="GO" id="GO:0016787">
    <property type="term" value="F:hydrolase activity"/>
    <property type="evidence" value="ECO:0007669"/>
    <property type="project" value="UniProtKB-KW"/>
</dbReference>
<reference evidence="7 8" key="1">
    <citation type="submission" date="2020-01" db="EMBL/GenBank/DDBJ databases">
        <title>Paenibacillus sp. nov., isolated from tomato rhizosphere.</title>
        <authorList>
            <person name="Weon H.-Y."/>
            <person name="Lee S.A."/>
        </authorList>
    </citation>
    <scope>NUCLEOTIDE SEQUENCE [LARGE SCALE GENOMIC DNA]</scope>
    <source>
        <strain evidence="7 8">12200R-189</strain>
    </source>
</reference>